<evidence type="ECO:0000256" key="3">
    <source>
        <dbReference type="ARBA" id="ARBA00022670"/>
    </source>
</evidence>
<dbReference type="RefSeq" id="WP_306886517.1">
    <property type="nucleotide sequence ID" value="NZ_JAUSUL010000003.1"/>
</dbReference>
<keyword evidence="8 13" id="KW-1133">Transmembrane helix</keyword>
<evidence type="ECO:0000256" key="8">
    <source>
        <dbReference type="ARBA" id="ARBA00022989"/>
    </source>
</evidence>
<keyword evidence="2" id="KW-1003">Cell membrane</keyword>
<dbReference type="InterPro" id="IPR001915">
    <property type="entry name" value="Peptidase_M48"/>
</dbReference>
<feature type="transmembrane region" description="Helical" evidence="13">
    <location>
        <begin position="21"/>
        <end position="38"/>
    </location>
</feature>
<dbReference type="GO" id="GO:0005886">
    <property type="term" value="C:plasma membrane"/>
    <property type="evidence" value="ECO:0007669"/>
    <property type="project" value="UniProtKB-SubCell"/>
</dbReference>
<dbReference type="Proteomes" id="UP001229244">
    <property type="component" value="Unassembled WGS sequence"/>
</dbReference>
<comment type="cofactor">
    <cofactor evidence="11">
        <name>Zn(2+)</name>
        <dbReference type="ChEBI" id="CHEBI:29105"/>
    </cofactor>
    <text evidence="11">Binds 1 zinc ion per subunit.</text>
</comment>
<dbReference type="GO" id="GO:0004222">
    <property type="term" value="F:metalloendopeptidase activity"/>
    <property type="evidence" value="ECO:0007669"/>
    <property type="project" value="InterPro"/>
</dbReference>
<sequence length="324" mass="35142">MTRIDDQLRTAMRRRNVFHTWLLAAGSIALLTGCAYLIAGPVGVVWAVVGGAISLSVAWGVSPKMVLRLYRARPLPPHAFPEGQRVVADLADRAGLPHAPALWYVPSRMMNAFAVGRNDEAVICVTDGLIRGLTAREFTAVMAHEISHVAADDVKVMALADVTNRMTGILSMLGFFMLFFSLPAILMGQVESVPFFGIALLLVAPTLGGLMQLGLSRAREYDADLSALQLTGDPHGLASALVKLERIQGRMWEALALPHGRIPNPSLLRTHPETKERVRRIMALAGGPDDRAGPDATARPPVGRSIIPVTGPPRYRMRGLGHWY</sequence>
<evidence type="ECO:0000256" key="1">
    <source>
        <dbReference type="ARBA" id="ARBA00004651"/>
    </source>
</evidence>
<accession>A0AAE4AVF3</accession>
<evidence type="ECO:0000256" key="13">
    <source>
        <dbReference type="SAM" id="Phobius"/>
    </source>
</evidence>
<evidence type="ECO:0000256" key="5">
    <source>
        <dbReference type="ARBA" id="ARBA00022723"/>
    </source>
</evidence>
<feature type="region of interest" description="Disordered" evidence="12">
    <location>
        <begin position="285"/>
        <end position="310"/>
    </location>
</feature>
<evidence type="ECO:0000313" key="16">
    <source>
        <dbReference type="Proteomes" id="UP001229244"/>
    </source>
</evidence>
<dbReference type="EMBL" id="JAUSUL010000003">
    <property type="protein sequence ID" value="MDQ0316634.1"/>
    <property type="molecule type" value="Genomic_DNA"/>
</dbReference>
<dbReference type="InterPro" id="IPR050083">
    <property type="entry name" value="HtpX_protease"/>
</dbReference>
<dbReference type="Gene3D" id="3.30.2010.10">
    <property type="entry name" value="Metalloproteases ('zincins'), catalytic domain"/>
    <property type="match status" value="1"/>
</dbReference>
<dbReference type="AlphaFoldDB" id="A0AAE4AVF3"/>
<name>A0AAE4AVF3_9HYPH</name>
<evidence type="ECO:0000256" key="11">
    <source>
        <dbReference type="RuleBase" id="RU003983"/>
    </source>
</evidence>
<evidence type="ECO:0000256" key="12">
    <source>
        <dbReference type="SAM" id="MobiDB-lite"/>
    </source>
</evidence>
<gene>
    <name evidence="15" type="ORF">J2S73_003110</name>
</gene>
<keyword evidence="3 11" id="KW-0645">Protease</keyword>
<protein>
    <submittedName>
        <fullName evidence="15">Heat shock protein HtpX</fullName>
        <ecNumber evidence="15">3.4.24.-</ecNumber>
    </submittedName>
</protein>
<keyword evidence="15" id="KW-0346">Stress response</keyword>
<keyword evidence="16" id="KW-1185">Reference proteome</keyword>
<keyword evidence="7 11" id="KW-0862">Zinc</keyword>
<dbReference type="EC" id="3.4.24.-" evidence="15"/>
<dbReference type="PANTHER" id="PTHR43221:SF1">
    <property type="entry name" value="PROTEASE HTPX"/>
    <property type="match status" value="1"/>
</dbReference>
<dbReference type="GO" id="GO:0006508">
    <property type="term" value="P:proteolysis"/>
    <property type="evidence" value="ECO:0007669"/>
    <property type="project" value="UniProtKB-KW"/>
</dbReference>
<evidence type="ECO:0000256" key="6">
    <source>
        <dbReference type="ARBA" id="ARBA00022801"/>
    </source>
</evidence>
<proteinExistence type="inferred from homology"/>
<feature type="transmembrane region" description="Helical" evidence="13">
    <location>
        <begin position="44"/>
        <end position="61"/>
    </location>
</feature>
<evidence type="ECO:0000256" key="2">
    <source>
        <dbReference type="ARBA" id="ARBA00022475"/>
    </source>
</evidence>
<dbReference type="Pfam" id="PF01435">
    <property type="entry name" value="Peptidase_M48"/>
    <property type="match status" value="1"/>
</dbReference>
<feature type="domain" description="Peptidase M48" evidence="14">
    <location>
        <begin position="80"/>
        <end position="283"/>
    </location>
</feature>
<evidence type="ECO:0000259" key="14">
    <source>
        <dbReference type="Pfam" id="PF01435"/>
    </source>
</evidence>
<evidence type="ECO:0000313" key="15">
    <source>
        <dbReference type="EMBL" id="MDQ0316634.1"/>
    </source>
</evidence>
<comment type="caution">
    <text evidence="15">The sequence shown here is derived from an EMBL/GenBank/DDBJ whole genome shotgun (WGS) entry which is preliminary data.</text>
</comment>
<evidence type="ECO:0000256" key="10">
    <source>
        <dbReference type="ARBA" id="ARBA00023136"/>
    </source>
</evidence>
<evidence type="ECO:0000256" key="7">
    <source>
        <dbReference type="ARBA" id="ARBA00022833"/>
    </source>
</evidence>
<keyword evidence="4 13" id="KW-0812">Transmembrane</keyword>
<dbReference type="PANTHER" id="PTHR43221">
    <property type="entry name" value="PROTEASE HTPX"/>
    <property type="match status" value="1"/>
</dbReference>
<organism evidence="15 16">
    <name type="scientific">Amorphus orientalis</name>
    <dbReference type="NCBI Taxonomy" id="649198"/>
    <lineage>
        <taxon>Bacteria</taxon>
        <taxon>Pseudomonadati</taxon>
        <taxon>Pseudomonadota</taxon>
        <taxon>Alphaproteobacteria</taxon>
        <taxon>Hyphomicrobiales</taxon>
        <taxon>Amorphaceae</taxon>
        <taxon>Amorphus</taxon>
    </lineage>
</organism>
<dbReference type="CDD" id="cd07339">
    <property type="entry name" value="M48B_HtpX_like"/>
    <property type="match status" value="1"/>
</dbReference>
<evidence type="ECO:0000256" key="9">
    <source>
        <dbReference type="ARBA" id="ARBA00023049"/>
    </source>
</evidence>
<keyword evidence="9 11" id="KW-0482">Metalloprotease</keyword>
<keyword evidence="5" id="KW-0479">Metal-binding</keyword>
<keyword evidence="10 13" id="KW-0472">Membrane</keyword>
<evidence type="ECO:0000256" key="4">
    <source>
        <dbReference type="ARBA" id="ARBA00022692"/>
    </source>
</evidence>
<comment type="subcellular location">
    <subcellularLocation>
        <location evidence="1">Cell membrane</location>
        <topology evidence="1">Multi-pass membrane protein</topology>
    </subcellularLocation>
</comment>
<feature type="transmembrane region" description="Helical" evidence="13">
    <location>
        <begin position="167"/>
        <end position="187"/>
    </location>
</feature>
<dbReference type="PROSITE" id="PS51257">
    <property type="entry name" value="PROKAR_LIPOPROTEIN"/>
    <property type="match status" value="1"/>
</dbReference>
<feature type="transmembrane region" description="Helical" evidence="13">
    <location>
        <begin position="193"/>
        <end position="211"/>
    </location>
</feature>
<reference evidence="15" key="1">
    <citation type="submission" date="2023-07" db="EMBL/GenBank/DDBJ databases">
        <title>Genomic Encyclopedia of Type Strains, Phase IV (KMG-IV): sequencing the most valuable type-strain genomes for metagenomic binning, comparative biology and taxonomic classification.</title>
        <authorList>
            <person name="Goeker M."/>
        </authorList>
    </citation>
    <scope>NUCLEOTIDE SEQUENCE</scope>
    <source>
        <strain evidence="15">DSM 21202</strain>
    </source>
</reference>
<comment type="similarity">
    <text evidence="11">Belongs to the peptidase M48 family.</text>
</comment>
<dbReference type="GO" id="GO:0046872">
    <property type="term" value="F:metal ion binding"/>
    <property type="evidence" value="ECO:0007669"/>
    <property type="project" value="UniProtKB-KW"/>
</dbReference>
<keyword evidence="6 11" id="KW-0378">Hydrolase</keyword>